<dbReference type="Proteomes" id="UP000651112">
    <property type="component" value="Unassembled WGS sequence"/>
</dbReference>
<evidence type="ECO:0000313" key="3">
    <source>
        <dbReference type="EMBL" id="MBD1421472.1"/>
    </source>
</evidence>
<protein>
    <submittedName>
        <fullName evidence="3">Uncharacterized protein</fullName>
    </submittedName>
</protein>
<reference evidence="3 4" key="1">
    <citation type="submission" date="2020-08" db="EMBL/GenBank/DDBJ databases">
        <title>Sphingobacterium sp. DN00404 isolated from aquaculture water.</title>
        <authorList>
            <person name="Zhang M."/>
        </authorList>
    </citation>
    <scope>NUCLEOTIDE SEQUENCE [LARGE SCALE GENOMIC DNA]</scope>
    <source>
        <strain evidence="3 4">KCTC 42746</strain>
    </source>
</reference>
<evidence type="ECO:0000313" key="4">
    <source>
        <dbReference type="Proteomes" id="UP000651112"/>
    </source>
</evidence>
<feature type="region of interest" description="Disordered" evidence="1">
    <location>
        <begin position="142"/>
        <end position="162"/>
    </location>
</feature>
<comment type="caution">
    <text evidence="3">The sequence shown here is derived from an EMBL/GenBank/DDBJ whole genome shotgun (WGS) entry which is preliminary data.</text>
</comment>
<dbReference type="EMBL" id="JACNYL010000002">
    <property type="protein sequence ID" value="MBD1421472.1"/>
    <property type="molecule type" value="Genomic_DNA"/>
</dbReference>
<name>A0ABR7XT60_9SPHI</name>
<evidence type="ECO:0000256" key="2">
    <source>
        <dbReference type="SAM" id="SignalP"/>
    </source>
</evidence>
<dbReference type="RefSeq" id="WP_190313235.1">
    <property type="nucleotide sequence ID" value="NZ_JACNYL010000002.1"/>
</dbReference>
<accession>A0ABR7XT60</accession>
<sequence length="162" mass="20074">MKNFIYAICLVALCSFAIPTVSQVNISINIGSQPLWGPVGYDYVRYYYMPEIDVYYDVSHRRYTYYHGNHWVTRASLPSRYRHIDMYRTYKVVVNHAHPWKNHTNIKRKYARYANDRSQRILRDHSVHRSYDRYEKKHYKKYHEKRHGKYHKREKNRRWHDD</sequence>
<gene>
    <name evidence="3" type="ORF">H8B21_07825</name>
</gene>
<keyword evidence="2" id="KW-0732">Signal</keyword>
<feature type="signal peptide" evidence="2">
    <location>
        <begin position="1"/>
        <end position="17"/>
    </location>
</feature>
<keyword evidence="4" id="KW-1185">Reference proteome</keyword>
<organism evidence="3 4">
    <name type="scientific">Sphingobacterium chuzhouense</name>
    <dbReference type="NCBI Taxonomy" id="1742264"/>
    <lineage>
        <taxon>Bacteria</taxon>
        <taxon>Pseudomonadati</taxon>
        <taxon>Bacteroidota</taxon>
        <taxon>Sphingobacteriia</taxon>
        <taxon>Sphingobacteriales</taxon>
        <taxon>Sphingobacteriaceae</taxon>
        <taxon>Sphingobacterium</taxon>
    </lineage>
</organism>
<proteinExistence type="predicted"/>
<feature type="chain" id="PRO_5045911389" evidence="2">
    <location>
        <begin position="18"/>
        <end position="162"/>
    </location>
</feature>
<evidence type="ECO:0000256" key="1">
    <source>
        <dbReference type="SAM" id="MobiDB-lite"/>
    </source>
</evidence>